<comment type="caution">
    <text evidence="2">The sequence shown here is derived from an EMBL/GenBank/DDBJ whole genome shotgun (WGS) entry which is preliminary data.</text>
</comment>
<accession>A0ABQ1NFY5</accession>
<protein>
    <submittedName>
        <fullName evidence="2">Pimeloyl-[acyl-carrier protein] methyl ester esterase</fullName>
    </submittedName>
</protein>
<dbReference type="InterPro" id="IPR029058">
    <property type="entry name" value="AB_hydrolase_fold"/>
</dbReference>
<organism evidence="2 3">
    <name type="scientific">Vreelandella lutescens</name>
    <dbReference type="NCBI Taxonomy" id="1602943"/>
    <lineage>
        <taxon>Bacteria</taxon>
        <taxon>Pseudomonadati</taxon>
        <taxon>Pseudomonadota</taxon>
        <taxon>Gammaproteobacteria</taxon>
        <taxon>Oceanospirillales</taxon>
        <taxon>Halomonadaceae</taxon>
        <taxon>Vreelandella</taxon>
    </lineage>
</organism>
<name>A0ABQ1NFY5_9GAMM</name>
<dbReference type="RefSeq" id="WP_188637632.1">
    <property type="nucleotide sequence ID" value="NZ_BMHM01000001.1"/>
</dbReference>
<dbReference type="InterPro" id="IPR000073">
    <property type="entry name" value="AB_hydrolase_1"/>
</dbReference>
<sequence length="240" mass="26322">MKLILLSGWGVDRRVWQTLSEYWPNTVEPSAVEWPGYGESPALPTPTSIDALAERMAPELPSDAVWVGWSLGGLLATALLNHLPSPKALLLLGAGSRFCSDAESDGGVRSDELASFQRAFHRDPVTTWRHFLRWQAQGEPNAREAHRQLRAQLGETPQADTDTLAQGLMWLETLDNRALLAHPPCPIHLLAGAYDPLLPRSTRVQALPLEAAGHCPMLSQPAQLAARLAEQATRSPQEPR</sequence>
<evidence type="ECO:0000313" key="3">
    <source>
        <dbReference type="Proteomes" id="UP000597301"/>
    </source>
</evidence>
<dbReference type="Proteomes" id="UP000597301">
    <property type="component" value="Unassembled WGS sequence"/>
</dbReference>
<reference evidence="3" key="1">
    <citation type="journal article" date="2019" name="Int. J. Syst. Evol. Microbiol.">
        <title>The Global Catalogue of Microorganisms (GCM) 10K type strain sequencing project: providing services to taxonomists for standard genome sequencing and annotation.</title>
        <authorList>
            <consortium name="The Broad Institute Genomics Platform"/>
            <consortium name="The Broad Institute Genome Sequencing Center for Infectious Disease"/>
            <person name="Wu L."/>
            <person name="Ma J."/>
        </authorList>
    </citation>
    <scope>NUCLEOTIDE SEQUENCE [LARGE SCALE GENOMIC DNA]</scope>
    <source>
        <strain evidence="3">CGMCC 1.15122</strain>
    </source>
</reference>
<evidence type="ECO:0000259" key="1">
    <source>
        <dbReference type="Pfam" id="PF12697"/>
    </source>
</evidence>
<dbReference type="SUPFAM" id="SSF53474">
    <property type="entry name" value="alpha/beta-Hydrolases"/>
    <property type="match status" value="1"/>
</dbReference>
<keyword evidence="3" id="KW-1185">Reference proteome</keyword>
<feature type="domain" description="AB hydrolase-1" evidence="1">
    <location>
        <begin position="3"/>
        <end position="226"/>
    </location>
</feature>
<proteinExistence type="predicted"/>
<evidence type="ECO:0000313" key="2">
    <source>
        <dbReference type="EMBL" id="GGC75597.1"/>
    </source>
</evidence>
<dbReference type="Gene3D" id="3.40.50.1820">
    <property type="entry name" value="alpha/beta hydrolase"/>
    <property type="match status" value="1"/>
</dbReference>
<dbReference type="Pfam" id="PF12697">
    <property type="entry name" value="Abhydrolase_6"/>
    <property type="match status" value="1"/>
</dbReference>
<gene>
    <name evidence="2" type="primary">bioH</name>
    <name evidence="2" type="ORF">GCM10011382_01720</name>
</gene>
<dbReference type="EMBL" id="BMHM01000001">
    <property type="protein sequence ID" value="GGC75597.1"/>
    <property type="molecule type" value="Genomic_DNA"/>
</dbReference>